<dbReference type="PANTHER" id="PTHR10003">
    <property type="entry name" value="SUPEROXIDE DISMUTASE CU-ZN -RELATED"/>
    <property type="match status" value="1"/>
</dbReference>
<dbReference type="EMBL" id="JAKMXF010000312">
    <property type="protein sequence ID" value="KAI6650307.1"/>
    <property type="molecule type" value="Genomic_DNA"/>
</dbReference>
<keyword evidence="3" id="KW-1185">Reference proteome</keyword>
<evidence type="ECO:0000313" key="3">
    <source>
        <dbReference type="Proteomes" id="UP001165289"/>
    </source>
</evidence>
<sequence length="242" mass="26188">MAETTSHLESDETIMEFAVRMQSPADELLVRNALDQMECVRNVIIDIKEESVMITSTLSSFKVQQILEATGLLVVLRGYNYATNKLPVESSVVAMLCNSKVCGLTRLIQGDSTCLIEGSLTELKEGTHKVEVHISGDISNGSDSCGPVYGTDSNDPKGYLGTFEVGTDGVANFRLTTNQFRVCDVIGRSVVTSPIGSGECTYGIIARSSGVLGNRKKVCQCSGDTIWEEATQVKQENIRSCL</sequence>
<organism evidence="2 3">
    <name type="scientific">Oopsacas minuta</name>
    <dbReference type="NCBI Taxonomy" id="111878"/>
    <lineage>
        <taxon>Eukaryota</taxon>
        <taxon>Metazoa</taxon>
        <taxon>Porifera</taxon>
        <taxon>Hexactinellida</taxon>
        <taxon>Hexasterophora</taxon>
        <taxon>Lyssacinosida</taxon>
        <taxon>Leucopsacidae</taxon>
        <taxon>Oopsacas</taxon>
    </lineage>
</organism>
<accession>A0AAV7JN97</accession>
<dbReference type="Proteomes" id="UP001165289">
    <property type="component" value="Unassembled WGS sequence"/>
</dbReference>
<evidence type="ECO:0000313" key="2">
    <source>
        <dbReference type="EMBL" id="KAI6650307.1"/>
    </source>
</evidence>
<dbReference type="Gene3D" id="2.60.40.200">
    <property type="entry name" value="Superoxide dismutase, copper/zinc binding domain"/>
    <property type="match status" value="1"/>
</dbReference>
<gene>
    <name evidence="2" type="ORF">LOD99_5985</name>
</gene>
<dbReference type="SUPFAM" id="SSF55008">
    <property type="entry name" value="HMA, heavy metal-associated domain"/>
    <property type="match status" value="1"/>
</dbReference>
<feature type="domain" description="Superoxide dismutase copper/zinc binding" evidence="1">
    <location>
        <begin position="109"/>
        <end position="191"/>
    </location>
</feature>
<dbReference type="AlphaFoldDB" id="A0AAV7JN97"/>
<comment type="caution">
    <text evidence="2">The sequence shown here is derived from an EMBL/GenBank/DDBJ whole genome shotgun (WGS) entry which is preliminary data.</text>
</comment>
<dbReference type="InterPro" id="IPR036163">
    <property type="entry name" value="HMA_dom_sf"/>
</dbReference>
<dbReference type="InterPro" id="IPR024134">
    <property type="entry name" value="SOD_Cu/Zn_/chaperone"/>
</dbReference>
<dbReference type="GO" id="GO:0005507">
    <property type="term" value="F:copper ion binding"/>
    <property type="evidence" value="ECO:0007669"/>
    <property type="project" value="InterPro"/>
</dbReference>
<dbReference type="InterPro" id="IPR001424">
    <property type="entry name" value="SOD_Cu_Zn_dom"/>
</dbReference>
<reference evidence="2 3" key="1">
    <citation type="journal article" date="2023" name="BMC Biol.">
        <title>The compact genome of the sponge Oopsacas minuta (Hexactinellida) is lacking key metazoan core genes.</title>
        <authorList>
            <person name="Santini S."/>
            <person name="Schenkelaars Q."/>
            <person name="Jourda C."/>
            <person name="Duchesne M."/>
            <person name="Belahbib H."/>
            <person name="Rocher C."/>
            <person name="Selva M."/>
            <person name="Riesgo A."/>
            <person name="Vervoort M."/>
            <person name="Leys S.P."/>
            <person name="Kodjabachian L."/>
            <person name="Le Bivic A."/>
            <person name="Borchiellini C."/>
            <person name="Claverie J.M."/>
            <person name="Renard E."/>
        </authorList>
    </citation>
    <scope>NUCLEOTIDE SEQUENCE [LARGE SCALE GENOMIC DNA]</scope>
    <source>
        <strain evidence="2">SPO-2</strain>
    </source>
</reference>
<dbReference type="SUPFAM" id="SSF49329">
    <property type="entry name" value="Cu,Zn superoxide dismutase-like"/>
    <property type="match status" value="1"/>
</dbReference>
<protein>
    <submittedName>
        <fullName evidence="2">Copper chaperone for superoxide dismutase-like</fullName>
    </submittedName>
</protein>
<proteinExistence type="predicted"/>
<name>A0AAV7JN97_9METZ</name>
<dbReference type="Pfam" id="PF00080">
    <property type="entry name" value="Sod_Cu"/>
    <property type="match status" value="1"/>
</dbReference>
<dbReference type="InterPro" id="IPR036423">
    <property type="entry name" value="SOD-like_Cu/Zn_dom_sf"/>
</dbReference>
<dbReference type="GO" id="GO:0006801">
    <property type="term" value="P:superoxide metabolic process"/>
    <property type="evidence" value="ECO:0007669"/>
    <property type="project" value="InterPro"/>
</dbReference>
<evidence type="ECO:0000259" key="1">
    <source>
        <dbReference type="Pfam" id="PF00080"/>
    </source>
</evidence>